<organism evidence="2 3">
    <name type="scientific">Clunio marinus</name>
    <dbReference type="NCBI Taxonomy" id="568069"/>
    <lineage>
        <taxon>Eukaryota</taxon>
        <taxon>Metazoa</taxon>
        <taxon>Ecdysozoa</taxon>
        <taxon>Arthropoda</taxon>
        <taxon>Hexapoda</taxon>
        <taxon>Insecta</taxon>
        <taxon>Pterygota</taxon>
        <taxon>Neoptera</taxon>
        <taxon>Endopterygota</taxon>
        <taxon>Diptera</taxon>
        <taxon>Nematocera</taxon>
        <taxon>Chironomoidea</taxon>
        <taxon>Chironomidae</taxon>
        <taxon>Clunio</taxon>
    </lineage>
</organism>
<keyword evidence="1" id="KW-0472">Membrane</keyword>
<sequence>MTDYGVKKTFTFASLSLAIPIRTIYLIVMVVFSSYSIHFSKRVNRIVKLCSPKIIQPTNTMMLENKTKAQHHKEQPSFVSNLEINNLSLFKL</sequence>
<proteinExistence type="predicted"/>
<protein>
    <submittedName>
        <fullName evidence="2">CLUMA_CG001907, isoform A</fullName>
    </submittedName>
</protein>
<name>A0A1J1HKR1_9DIPT</name>
<evidence type="ECO:0000313" key="2">
    <source>
        <dbReference type="EMBL" id="CRK88122.1"/>
    </source>
</evidence>
<dbReference type="EMBL" id="CVRI01000006">
    <property type="protein sequence ID" value="CRK88122.1"/>
    <property type="molecule type" value="Genomic_DNA"/>
</dbReference>
<evidence type="ECO:0000313" key="3">
    <source>
        <dbReference type="Proteomes" id="UP000183832"/>
    </source>
</evidence>
<dbReference type="Proteomes" id="UP000183832">
    <property type="component" value="Unassembled WGS sequence"/>
</dbReference>
<gene>
    <name evidence="2" type="ORF">CLUMA_CG001907</name>
</gene>
<feature type="transmembrane region" description="Helical" evidence="1">
    <location>
        <begin position="12"/>
        <end position="35"/>
    </location>
</feature>
<evidence type="ECO:0000256" key="1">
    <source>
        <dbReference type="SAM" id="Phobius"/>
    </source>
</evidence>
<keyword evidence="1" id="KW-1133">Transmembrane helix</keyword>
<dbReference type="AlphaFoldDB" id="A0A1J1HKR1"/>
<keyword evidence="3" id="KW-1185">Reference proteome</keyword>
<reference evidence="2 3" key="1">
    <citation type="submission" date="2015-04" db="EMBL/GenBank/DDBJ databases">
        <authorList>
            <person name="Syromyatnikov M.Y."/>
            <person name="Popov V.N."/>
        </authorList>
    </citation>
    <scope>NUCLEOTIDE SEQUENCE [LARGE SCALE GENOMIC DNA]</scope>
</reference>
<accession>A0A1J1HKR1</accession>
<keyword evidence="1" id="KW-0812">Transmembrane</keyword>